<dbReference type="InterPro" id="IPR026893">
    <property type="entry name" value="Tyr/Ser_Pase_IphP-type"/>
</dbReference>
<organism evidence="4 5">
    <name type="scientific">Caulobacter flavus</name>
    <dbReference type="NCBI Taxonomy" id="1679497"/>
    <lineage>
        <taxon>Bacteria</taxon>
        <taxon>Pseudomonadati</taxon>
        <taxon>Pseudomonadota</taxon>
        <taxon>Alphaproteobacteria</taxon>
        <taxon>Caulobacterales</taxon>
        <taxon>Caulobacteraceae</taxon>
        <taxon>Caulobacter</taxon>
    </lineage>
</organism>
<accession>A0A2N5CRG0</accession>
<dbReference type="Proteomes" id="UP000234483">
    <property type="component" value="Unassembled WGS sequence"/>
</dbReference>
<feature type="domain" description="Tyrosine specific protein phosphatases" evidence="2">
    <location>
        <begin position="126"/>
        <end position="159"/>
    </location>
</feature>
<evidence type="ECO:0000313" key="6">
    <source>
        <dbReference type="Proteomes" id="UP000281192"/>
    </source>
</evidence>
<reference evidence="3 6" key="2">
    <citation type="submission" date="2018-01" db="EMBL/GenBank/DDBJ databases">
        <title>Complete genome sequence of Caulobacter flavus RHGG3.</title>
        <authorList>
            <person name="Yang E."/>
        </authorList>
    </citation>
    <scope>NUCLEOTIDE SEQUENCE [LARGE SCALE GENOMIC DNA]</scope>
    <source>
        <strain evidence="3 6">RHGG3</strain>
    </source>
</reference>
<dbReference type="OrthoDB" id="1188001at2"/>
<evidence type="ECO:0000313" key="3">
    <source>
        <dbReference type="EMBL" id="AYV46160.1"/>
    </source>
</evidence>
<dbReference type="Pfam" id="PF13350">
    <property type="entry name" value="Y_phosphatase3"/>
    <property type="match status" value="1"/>
</dbReference>
<dbReference type="PROSITE" id="PS50056">
    <property type="entry name" value="TYR_PHOSPHATASE_2"/>
    <property type="match status" value="1"/>
</dbReference>
<dbReference type="InterPro" id="IPR000387">
    <property type="entry name" value="Tyr_Pase_dom"/>
</dbReference>
<dbReference type="GO" id="GO:0004721">
    <property type="term" value="F:phosphoprotein phosphatase activity"/>
    <property type="evidence" value="ECO:0007669"/>
    <property type="project" value="InterPro"/>
</dbReference>
<proteinExistence type="inferred from homology"/>
<dbReference type="Gene3D" id="3.90.190.10">
    <property type="entry name" value="Protein tyrosine phosphatase superfamily"/>
    <property type="match status" value="1"/>
</dbReference>
<evidence type="ECO:0000256" key="1">
    <source>
        <dbReference type="ARBA" id="ARBA00009580"/>
    </source>
</evidence>
<comment type="similarity">
    <text evidence="1">Belongs to the protein-tyrosine phosphatase family.</text>
</comment>
<protein>
    <submittedName>
        <fullName evidence="4">Protein-tyrosine-phosphatase</fullName>
    </submittedName>
</protein>
<dbReference type="InterPro" id="IPR029021">
    <property type="entry name" value="Prot-tyrosine_phosphatase-like"/>
</dbReference>
<dbReference type="EMBL" id="PJRQ01000034">
    <property type="protein sequence ID" value="PLR11550.1"/>
    <property type="molecule type" value="Genomic_DNA"/>
</dbReference>
<dbReference type="RefSeq" id="WP_101714015.1">
    <property type="nucleotide sequence ID" value="NZ_CP026100.1"/>
</dbReference>
<dbReference type="AlphaFoldDB" id="A0A2N5CRG0"/>
<name>A0A2N5CRG0_9CAUL</name>
<sequence>MTRHIPLQGVENFRDYGDYAAGGGRMKRGLLFRAAHQADATDADLEAMGALGLVTVVDLRRAPERQREPSRRWTGFRAQVIDNDLGGEGDDPWLAFLRGWDHSEADLRGYMVESYRRKPFTPRHVDLFTRYFAALAQAKGPVLIHCAAGKDRTGLLAALTHHLAGVSRDDLVEDYLATNDPERYARIGERIGRYLASYTGSVPSEAAIRAALAVEAEYILASIEAIEAAHGSVDAYLETVLGVDAAARKAILAHVLA</sequence>
<evidence type="ECO:0000313" key="4">
    <source>
        <dbReference type="EMBL" id="PLR11550.1"/>
    </source>
</evidence>
<dbReference type="KEGG" id="cfh:C1707_07790"/>
<dbReference type="SUPFAM" id="SSF52799">
    <property type="entry name" value="(Phosphotyrosine protein) phosphatases II"/>
    <property type="match status" value="1"/>
</dbReference>
<dbReference type="InterPro" id="IPR016130">
    <property type="entry name" value="Tyr_Pase_AS"/>
</dbReference>
<reference evidence="4 5" key="1">
    <citation type="submission" date="2017-12" db="EMBL/GenBank/DDBJ databases">
        <title>The genome sequence of Caulobacter flavus CGMCC1 15093.</title>
        <authorList>
            <person name="Gao J."/>
            <person name="Mao X."/>
            <person name="Sun J."/>
        </authorList>
    </citation>
    <scope>NUCLEOTIDE SEQUENCE [LARGE SCALE GENOMIC DNA]</scope>
    <source>
        <strain evidence="4 5">CGMCC1 15093</strain>
    </source>
</reference>
<dbReference type="Proteomes" id="UP000281192">
    <property type="component" value="Chromosome"/>
</dbReference>
<evidence type="ECO:0000313" key="5">
    <source>
        <dbReference type="Proteomes" id="UP000234483"/>
    </source>
</evidence>
<dbReference type="PANTHER" id="PTHR31126">
    <property type="entry name" value="TYROSINE-PROTEIN PHOSPHATASE"/>
    <property type="match status" value="1"/>
</dbReference>
<gene>
    <name evidence="3" type="ORF">C1707_07790</name>
    <name evidence="4" type="ORF">CFHF_16110</name>
</gene>
<evidence type="ECO:0000259" key="2">
    <source>
        <dbReference type="PROSITE" id="PS50056"/>
    </source>
</evidence>
<keyword evidence="6" id="KW-1185">Reference proteome</keyword>
<dbReference type="PANTHER" id="PTHR31126:SF1">
    <property type="entry name" value="TYROSINE SPECIFIC PROTEIN PHOSPHATASES DOMAIN-CONTAINING PROTEIN"/>
    <property type="match status" value="1"/>
</dbReference>
<dbReference type="EMBL" id="CP026100">
    <property type="protein sequence ID" value="AYV46160.1"/>
    <property type="molecule type" value="Genomic_DNA"/>
</dbReference>
<dbReference type="PROSITE" id="PS00383">
    <property type="entry name" value="TYR_PHOSPHATASE_1"/>
    <property type="match status" value="1"/>
</dbReference>